<evidence type="ECO:0000256" key="1">
    <source>
        <dbReference type="SAM" id="SignalP"/>
    </source>
</evidence>
<evidence type="ECO:0000313" key="3">
    <source>
        <dbReference type="Proteomes" id="UP001139648"/>
    </source>
</evidence>
<reference evidence="2" key="1">
    <citation type="submission" date="2022-06" db="EMBL/GenBank/DDBJ databases">
        <title>Sequencing the genomes of 1000 actinobacteria strains.</title>
        <authorList>
            <person name="Klenk H.-P."/>
        </authorList>
    </citation>
    <scope>NUCLEOTIDE SEQUENCE</scope>
    <source>
        <strain evidence="2">DSM 46694</strain>
    </source>
</reference>
<dbReference type="EMBL" id="JAMZEB010000001">
    <property type="protein sequence ID" value="MCP2353794.1"/>
    <property type="molecule type" value="Genomic_DNA"/>
</dbReference>
<dbReference type="Proteomes" id="UP001139648">
    <property type="component" value="Unassembled WGS sequence"/>
</dbReference>
<evidence type="ECO:0000313" key="2">
    <source>
        <dbReference type="EMBL" id="MCP2353794.1"/>
    </source>
</evidence>
<gene>
    <name evidence="2" type="ORF">HD597_000814</name>
</gene>
<dbReference type="RefSeq" id="WP_276082687.1">
    <property type="nucleotide sequence ID" value="NZ_BAABKA010000031.1"/>
</dbReference>
<comment type="caution">
    <text evidence="2">The sequence shown here is derived from an EMBL/GenBank/DDBJ whole genome shotgun (WGS) entry which is preliminary data.</text>
</comment>
<organism evidence="2 3">
    <name type="scientific">Nonomuraea thailandensis</name>
    <dbReference type="NCBI Taxonomy" id="1188745"/>
    <lineage>
        <taxon>Bacteria</taxon>
        <taxon>Bacillati</taxon>
        <taxon>Actinomycetota</taxon>
        <taxon>Actinomycetes</taxon>
        <taxon>Streptosporangiales</taxon>
        <taxon>Streptosporangiaceae</taxon>
        <taxon>Nonomuraea</taxon>
    </lineage>
</organism>
<keyword evidence="1" id="KW-0732">Signal</keyword>
<accession>A0A9X2GAH6</accession>
<feature type="signal peptide" evidence="1">
    <location>
        <begin position="1"/>
        <end position="20"/>
    </location>
</feature>
<dbReference type="AlphaFoldDB" id="A0A9X2GAH6"/>
<name>A0A9X2GAH6_9ACTN</name>
<protein>
    <submittedName>
        <fullName evidence="2">Spy/CpxP family protein refolding chaperone</fullName>
    </submittedName>
</protein>
<proteinExistence type="predicted"/>
<sequence>MKRILMATIAAALVAGGVAAAVAAPAAADSVRITSGDATDNRDM</sequence>
<feature type="chain" id="PRO_5040729283" evidence="1">
    <location>
        <begin position="21"/>
        <end position="44"/>
    </location>
</feature>
<keyword evidence="3" id="KW-1185">Reference proteome</keyword>